<evidence type="ECO:0000313" key="7">
    <source>
        <dbReference type="EMBL" id="KAJ8041688.1"/>
    </source>
</evidence>
<feature type="transmembrane region" description="Helical" evidence="5">
    <location>
        <begin position="12"/>
        <end position="31"/>
    </location>
</feature>
<feature type="transmembrane region" description="Helical" evidence="5">
    <location>
        <begin position="97"/>
        <end position="114"/>
    </location>
</feature>
<dbReference type="OrthoDB" id="306876at2759"/>
<name>A0A9Q1C9G0_HOLLE</name>
<dbReference type="GO" id="GO:0016020">
    <property type="term" value="C:membrane"/>
    <property type="evidence" value="ECO:0007669"/>
    <property type="project" value="UniProtKB-SubCell"/>
</dbReference>
<evidence type="ECO:0000256" key="4">
    <source>
        <dbReference type="ARBA" id="ARBA00023136"/>
    </source>
</evidence>
<keyword evidence="2 5" id="KW-0812">Transmembrane</keyword>
<evidence type="ECO:0000256" key="5">
    <source>
        <dbReference type="SAM" id="Phobius"/>
    </source>
</evidence>
<feature type="transmembrane region" description="Helical" evidence="5">
    <location>
        <begin position="225"/>
        <end position="247"/>
    </location>
</feature>
<feature type="transmembrane region" description="Helical" evidence="5">
    <location>
        <begin position="43"/>
        <end position="64"/>
    </location>
</feature>
<protein>
    <submittedName>
        <fullName evidence="7">Solute carrier family 35 member G1</fullName>
    </submittedName>
</protein>
<dbReference type="Pfam" id="PF00892">
    <property type="entry name" value="EamA"/>
    <property type="match status" value="1"/>
</dbReference>
<evidence type="ECO:0000256" key="3">
    <source>
        <dbReference type="ARBA" id="ARBA00022989"/>
    </source>
</evidence>
<keyword evidence="3 5" id="KW-1133">Transmembrane helix</keyword>
<dbReference type="PANTHER" id="PTHR22911">
    <property type="entry name" value="ACYL-MALONYL CONDENSING ENZYME-RELATED"/>
    <property type="match status" value="1"/>
</dbReference>
<accession>A0A9Q1C9G0</accession>
<dbReference type="PANTHER" id="PTHR22911:SF6">
    <property type="entry name" value="SOLUTE CARRIER FAMILY 35 MEMBER G1"/>
    <property type="match status" value="1"/>
</dbReference>
<dbReference type="AlphaFoldDB" id="A0A9Q1C9G0"/>
<dbReference type="EMBL" id="JAIZAY010000005">
    <property type="protein sequence ID" value="KAJ8041688.1"/>
    <property type="molecule type" value="Genomic_DNA"/>
</dbReference>
<dbReference type="InterPro" id="IPR000620">
    <property type="entry name" value="EamA_dom"/>
</dbReference>
<sequence>MVAVKGVTSLSPYQIMLYRSFPFLLTLPFISWRKSESYNLYDLLYYISYAVLNTSGIILMYVALEFAQLGNVSAICTNLPIPSAILSFLLLREPIRIFDIILFVVNFIGLILVTRPPFLFHGHGDAATGSTNEFLGAVIALGSLLGLAMSTIFSRKLTYRGNSDSALLTFIPGVTGVFIPGTILFITQTWDFPSTFMEGVLTLAVAVLSLFGNFFLALGLNYESVITITVLFTLGVPVSFLVGIFVFKEIPDVLSVVGAFSILVSTFGCLWK</sequence>
<feature type="transmembrane region" description="Helical" evidence="5">
    <location>
        <begin position="199"/>
        <end position="218"/>
    </location>
</feature>
<organism evidence="7 8">
    <name type="scientific">Holothuria leucospilota</name>
    <name type="common">Black long sea cucumber</name>
    <name type="synonym">Mertensiothuria leucospilota</name>
    <dbReference type="NCBI Taxonomy" id="206669"/>
    <lineage>
        <taxon>Eukaryota</taxon>
        <taxon>Metazoa</taxon>
        <taxon>Echinodermata</taxon>
        <taxon>Eleutherozoa</taxon>
        <taxon>Echinozoa</taxon>
        <taxon>Holothuroidea</taxon>
        <taxon>Aspidochirotacea</taxon>
        <taxon>Aspidochirotida</taxon>
        <taxon>Holothuriidae</taxon>
        <taxon>Holothuria</taxon>
    </lineage>
</organism>
<proteinExistence type="predicted"/>
<evidence type="ECO:0000313" key="8">
    <source>
        <dbReference type="Proteomes" id="UP001152320"/>
    </source>
</evidence>
<keyword evidence="4 5" id="KW-0472">Membrane</keyword>
<reference evidence="7" key="1">
    <citation type="submission" date="2021-10" db="EMBL/GenBank/DDBJ databases">
        <title>Tropical sea cucumber genome reveals ecological adaptation and Cuvierian tubules defense mechanism.</title>
        <authorList>
            <person name="Chen T."/>
        </authorList>
    </citation>
    <scope>NUCLEOTIDE SEQUENCE</scope>
    <source>
        <strain evidence="7">Nanhai2018</strain>
        <tissue evidence="7">Muscle</tissue>
    </source>
</reference>
<evidence type="ECO:0000256" key="1">
    <source>
        <dbReference type="ARBA" id="ARBA00004141"/>
    </source>
</evidence>
<feature type="transmembrane region" description="Helical" evidence="5">
    <location>
        <begin position="166"/>
        <end position="187"/>
    </location>
</feature>
<comment type="caution">
    <text evidence="7">The sequence shown here is derived from an EMBL/GenBank/DDBJ whole genome shotgun (WGS) entry which is preliminary data.</text>
</comment>
<feature type="transmembrane region" description="Helical" evidence="5">
    <location>
        <begin position="253"/>
        <end position="271"/>
    </location>
</feature>
<keyword evidence="8" id="KW-1185">Reference proteome</keyword>
<evidence type="ECO:0000256" key="2">
    <source>
        <dbReference type="ARBA" id="ARBA00022692"/>
    </source>
</evidence>
<gene>
    <name evidence="7" type="ORF">HOLleu_12578</name>
</gene>
<dbReference type="InterPro" id="IPR037185">
    <property type="entry name" value="EmrE-like"/>
</dbReference>
<dbReference type="SUPFAM" id="SSF103481">
    <property type="entry name" value="Multidrug resistance efflux transporter EmrE"/>
    <property type="match status" value="2"/>
</dbReference>
<feature type="domain" description="EamA" evidence="6">
    <location>
        <begin position="3"/>
        <end position="114"/>
    </location>
</feature>
<dbReference type="Proteomes" id="UP001152320">
    <property type="component" value="Chromosome 5"/>
</dbReference>
<feature type="transmembrane region" description="Helical" evidence="5">
    <location>
        <begin position="70"/>
        <end position="90"/>
    </location>
</feature>
<feature type="transmembrane region" description="Helical" evidence="5">
    <location>
        <begin position="134"/>
        <end position="154"/>
    </location>
</feature>
<comment type="subcellular location">
    <subcellularLocation>
        <location evidence="1">Membrane</location>
        <topology evidence="1">Multi-pass membrane protein</topology>
    </subcellularLocation>
</comment>
<evidence type="ECO:0000259" key="6">
    <source>
        <dbReference type="Pfam" id="PF00892"/>
    </source>
</evidence>